<feature type="transmembrane region" description="Helical" evidence="1">
    <location>
        <begin position="205"/>
        <end position="225"/>
    </location>
</feature>
<feature type="signal peptide" evidence="2">
    <location>
        <begin position="1"/>
        <end position="24"/>
    </location>
</feature>
<name>A0A0G0ERK8_9BACT</name>
<keyword evidence="1" id="KW-1133">Transmembrane helix</keyword>
<protein>
    <recommendedName>
        <fullName evidence="3">TPM domain-containing protein</fullName>
    </recommendedName>
</protein>
<dbReference type="EMBL" id="LBSA01000031">
    <property type="protein sequence ID" value="KKQ08102.1"/>
    <property type="molecule type" value="Genomic_DNA"/>
</dbReference>
<dbReference type="InterPro" id="IPR007621">
    <property type="entry name" value="TPM_dom"/>
</dbReference>
<accession>A0A0G0ERK8</accession>
<dbReference type="Proteomes" id="UP000034492">
    <property type="component" value="Unassembled WGS sequence"/>
</dbReference>
<keyword evidence="2" id="KW-0732">Signal</keyword>
<feature type="transmembrane region" description="Helical" evidence="1">
    <location>
        <begin position="175"/>
        <end position="198"/>
    </location>
</feature>
<feature type="chain" id="PRO_5002532000" description="TPM domain-containing protein" evidence="2">
    <location>
        <begin position="25"/>
        <end position="298"/>
    </location>
</feature>
<dbReference type="PATRIC" id="fig|1618426.3.peg.928"/>
<proteinExistence type="predicted"/>
<dbReference type="AlphaFoldDB" id="A0A0G0ERK8"/>
<feature type="transmembrane region" description="Helical" evidence="1">
    <location>
        <begin position="231"/>
        <end position="248"/>
    </location>
</feature>
<dbReference type="PANTHER" id="PTHR30373:SF2">
    <property type="entry name" value="UPF0603 PROTEIN YGCG"/>
    <property type="match status" value="1"/>
</dbReference>
<evidence type="ECO:0000259" key="3">
    <source>
        <dbReference type="Pfam" id="PF04536"/>
    </source>
</evidence>
<keyword evidence="1" id="KW-0812">Transmembrane</keyword>
<dbReference type="Gene3D" id="3.10.310.50">
    <property type="match status" value="1"/>
</dbReference>
<dbReference type="Pfam" id="PF04536">
    <property type="entry name" value="TPM_phosphatase"/>
    <property type="match status" value="1"/>
</dbReference>
<gene>
    <name evidence="4" type="ORF">US19_C0031G0002</name>
</gene>
<comment type="caution">
    <text evidence="4">The sequence shown here is derived from an EMBL/GenBank/DDBJ whole genome shotgun (WGS) entry which is preliminary data.</text>
</comment>
<evidence type="ECO:0000256" key="2">
    <source>
        <dbReference type="SAM" id="SignalP"/>
    </source>
</evidence>
<organism evidence="4 5">
    <name type="scientific">Candidatus Daviesbacteria bacterium GW2011_GWB1_36_5</name>
    <dbReference type="NCBI Taxonomy" id="1618426"/>
    <lineage>
        <taxon>Bacteria</taxon>
        <taxon>Candidatus Daviesiibacteriota</taxon>
    </lineage>
</organism>
<reference evidence="4 5" key="1">
    <citation type="journal article" date="2015" name="Nature">
        <title>rRNA introns, odd ribosomes, and small enigmatic genomes across a large radiation of phyla.</title>
        <authorList>
            <person name="Brown C.T."/>
            <person name="Hug L.A."/>
            <person name="Thomas B.C."/>
            <person name="Sharon I."/>
            <person name="Castelle C.J."/>
            <person name="Singh A."/>
            <person name="Wilkins M.J."/>
            <person name="Williams K.H."/>
            <person name="Banfield J.F."/>
        </authorList>
    </citation>
    <scope>NUCLEOTIDE SEQUENCE [LARGE SCALE GENOMIC DNA]</scope>
</reference>
<feature type="domain" description="TPM" evidence="3">
    <location>
        <begin position="34"/>
        <end position="157"/>
    </location>
</feature>
<keyword evidence="1" id="KW-0472">Membrane</keyword>
<evidence type="ECO:0000313" key="4">
    <source>
        <dbReference type="EMBL" id="KKQ08102.1"/>
    </source>
</evidence>
<dbReference type="PANTHER" id="PTHR30373">
    <property type="entry name" value="UPF0603 PROTEIN YGCG"/>
    <property type="match status" value="1"/>
</dbReference>
<evidence type="ECO:0000256" key="1">
    <source>
        <dbReference type="SAM" id="Phobius"/>
    </source>
</evidence>
<evidence type="ECO:0000313" key="5">
    <source>
        <dbReference type="Proteomes" id="UP000034492"/>
    </source>
</evidence>
<sequence length="298" mass="32362">MKLFAKVFLATFLLLFLSASLIFAKDIPKPSGFVNDFANVLTEQQKTNLEAKLNNFEKQTTNEIAVMTTSSLENEDIDDYTVRVFESWKVGKEDKDNGVLFLAATDDRKMRIEVGYGVEPFITDGEAGEIIRNVIAPKFRSNDFAGGINDGVDAIIKQIENPINEPEDFSKVFKIIGFIFDNLEFLFFGFILIVYLFAYMARTTSFWLGGVVGGVIGILVGVFLASVAVGIVGSLLFGVIGLILDFLLSRVFKKMKEGGFKTDWTSTRGGFWGSRGSGSGFGGFGGGSSGGGGASGSW</sequence>